<evidence type="ECO:0000313" key="2">
    <source>
        <dbReference type="Proteomes" id="UP000440732"/>
    </source>
</evidence>
<comment type="caution">
    <text evidence="1">The sequence shown here is derived from an EMBL/GenBank/DDBJ whole genome shotgun (WGS) entry which is preliminary data.</text>
</comment>
<gene>
    <name evidence="1" type="ORF">PF006_g22913</name>
</gene>
<reference evidence="1 2" key="1">
    <citation type="submission" date="2018-08" db="EMBL/GenBank/DDBJ databases">
        <title>Genomic investigation of the strawberry pathogen Phytophthora fragariae indicates pathogenicity is determined by transcriptional variation in three key races.</title>
        <authorList>
            <person name="Adams T.M."/>
            <person name="Armitage A.D."/>
            <person name="Sobczyk M.K."/>
            <person name="Bates H.J."/>
            <person name="Dunwell J.M."/>
            <person name="Nellist C.F."/>
            <person name="Harrison R.J."/>
        </authorList>
    </citation>
    <scope>NUCLEOTIDE SEQUENCE [LARGE SCALE GENOMIC DNA]</scope>
    <source>
        <strain evidence="1 2">NOV-5</strain>
    </source>
</reference>
<sequence length="111" mass="13680">MTPADTYAEELGDGPSWRHFGIMVQRYSSQTLDFPNYTPTRIENKNIHARWDPFEYLDLLDTRPWEAVWENRVDTLVFFRYRDLTQDMIRGLNWIISFMERWMREFWERGH</sequence>
<dbReference type="EMBL" id="QXGA01002291">
    <property type="protein sequence ID" value="KAE9100387.1"/>
    <property type="molecule type" value="Genomic_DNA"/>
</dbReference>
<evidence type="ECO:0000313" key="1">
    <source>
        <dbReference type="EMBL" id="KAE9100387.1"/>
    </source>
</evidence>
<name>A0A6A3RQ83_9STRA</name>
<dbReference type="AlphaFoldDB" id="A0A6A3RQ83"/>
<organism evidence="1 2">
    <name type="scientific">Phytophthora fragariae</name>
    <dbReference type="NCBI Taxonomy" id="53985"/>
    <lineage>
        <taxon>Eukaryota</taxon>
        <taxon>Sar</taxon>
        <taxon>Stramenopiles</taxon>
        <taxon>Oomycota</taxon>
        <taxon>Peronosporomycetes</taxon>
        <taxon>Peronosporales</taxon>
        <taxon>Peronosporaceae</taxon>
        <taxon>Phytophthora</taxon>
    </lineage>
</organism>
<accession>A0A6A3RQ83</accession>
<dbReference type="Proteomes" id="UP000440732">
    <property type="component" value="Unassembled WGS sequence"/>
</dbReference>
<protein>
    <submittedName>
        <fullName evidence="1">Uncharacterized protein</fullName>
    </submittedName>
</protein>
<proteinExistence type="predicted"/>